<dbReference type="InterPro" id="IPR020059">
    <property type="entry name" value="Glu/Gln-tRNA-synth_Ib_codon-bd"/>
</dbReference>
<evidence type="ECO:0000313" key="16">
    <source>
        <dbReference type="Proteomes" id="UP000436006"/>
    </source>
</evidence>
<organism evidence="15 16">
    <name type="scientific">Spirosoma arboris</name>
    <dbReference type="NCBI Taxonomy" id="2682092"/>
    <lineage>
        <taxon>Bacteria</taxon>
        <taxon>Pseudomonadati</taxon>
        <taxon>Bacteroidota</taxon>
        <taxon>Cytophagia</taxon>
        <taxon>Cytophagales</taxon>
        <taxon>Cytophagaceae</taxon>
        <taxon>Spirosoma</taxon>
    </lineage>
</organism>
<keyword evidence="6 9" id="KW-0648">Protein biosynthesis</keyword>
<comment type="subcellular location">
    <subcellularLocation>
        <location evidence="9">Cytoplasm</location>
    </subcellularLocation>
</comment>
<dbReference type="PRINTS" id="PR00987">
    <property type="entry name" value="TRNASYNTHGLU"/>
</dbReference>
<protein>
    <recommendedName>
        <fullName evidence="9">Glutamine--tRNA ligase</fullName>
        <ecNumber evidence="9">6.1.1.18</ecNumber>
    </recommendedName>
    <alternativeName>
        <fullName evidence="9">Glutaminyl-tRNA synthetase</fullName>
        <shortName evidence="9">GlnRS</shortName>
    </alternativeName>
</protein>
<evidence type="ECO:0000256" key="5">
    <source>
        <dbReference type="ARBA" id="ARBA00022840"/>
    </source>
</evidence>
<dbReference type="EC" id="6.1.1.18" evidence="9"/>
<evidence type="ECO:0000256" key="7">
    <source>
        <dbReference type="ARBA" id="ARBA00023146"/>
    </source>
</evidence>
<name>A0A7K1SIJ5_9BACT</name>
<dbReference type="SUPFAM" id="SSF50715">
    <property type="entry name" value="Ribosomal protein L25-like"/>
    <property type="match status" value="1"/>
</dbReference>
<keyword evidence="3 9" id="KW-0436">Ligase</keyword>
<feature type="short sequence motif" description="'HIGH' region" evidence="9">
    <location>
        <begin position="53"/>
        <end position="63"/>
    </location>
</feature>
<keyword evidence="16" id="KW-1185">Reference proteome</keyword>
<evidence type="ECO:0000256" key="10">
    <source>
        <dbReference type="RuleBase" id="RU363037"/>
    </source>
</evidence>
<dbReference type="AlphaFoldDB" id="A0A7K1SIJ5"/>
<proteinExistence type="inferred from homology"/>
<dbReference type="InterPro" id="IPR001412">
    <property type="entry name" value="aa-tRNA-synth_I_CS"/>
</dbReference>
<dbReference type="NCBIfam" id="NF011291">
    <property type="entry name" value="PRK14703.1"/>
    <property type="match status" value="1"/>
</dbReference>
<dbReference type="NCBIfam" id="TIGR00440">
    <property type="entry name" value="glnS"/>
    <property type="match status" value="1"/>
</dbReference>
<keyword evidence="2 9" id="KW-0963">Cytoplasm</keyword>
<dbReference type="SUPFAM" id="SSF52374">
    <property type="entry name" value="Nucleotidylyl transferase"/>
    <property type="match status" value="1"/>
</dbReference>
<dbReference type="FunFam" id="3.40.50.620:FF:000037">
    <property type="entry name" value="Glutamine--tRNA ligase cytoplasmic"/>
    <property type="match status" value="1"/>
</dbReference>
<dbReference type="GO" id="GO:0004819">
    <property type="term" value="F:glutamine-tRNA ligase activity"/>
    <property type="evidence" value="ECO:0007669"/>
    <property type="project" value="UniProtKB-UniRule"/>
</dbReference>
<evidence type="ECO:0000313" key="15">
    <source>
        <dbReference type="EMBL" id="MVM33544.1"/>
    </source>
</evidence>
<dbReference type="InterPro" id="IPR020058">
    <property type="entry name" value="Glu/Gln-tRNA-synth_Ib_cat-dom"/>
</dbReference>
<evidence type="ECO:0000256" key="8">
    <source>
        <dbReference type="ARBA" id="ARBA00048270"/>
    </source>
</evidence>
<comment type="similarity">
    <text evidence="1 9 10">Belongs to the class-I aminoacyl-tRNA synthetase family.</text>
</comment>
<dbReference type="Pfam" id="PF20974">
    <property type="entry name" value="tRNA-synt_1c_C2"/>
    <property type="match status" value="1"/>
</dbReference>
<dbReference type="Proteomes" id="UP000436006">
    <property type="component" value="Unassembled WGS sequence"/>
</dbReference>
<feature type="binding site" evidence="9">
    <location>
        <begin position="54"/>
        <end position="56"/>
    </location>
    <ligand>
        <name>ATP</name>
        <dbReference type="ChEBI" id="CHEBI:30616"/>
    </ligand>
</feature>
<feature type="binding site" evidence="9">
    <location>
        <position position="230"/>
    </location>
    <ligand>
        <name>L-glutamine</name>
        <dbReference type="ChEBI" id="CHEBI:58359"/>
    </ligand>
</feature>
<comment type="caution">
    <text evidence="15">The sequence shown here is derived from an EMBL/GenBank/DDBJ whole genome shotgun (WGS) entry which is preliminary data.</text>
</comment>
<evidence type="ECO:0000259" key="13">
    <source>
        <dbReference type="Pfam" id="PF03950"/>
    </source>
</evidence>
<feature type="binding site" evidence="9">
    <location>
        <begin position="286"/>
        <end position="288"/>
    </location>
    <ligand>
        <name>ATP</name>
        <dbReference type="ChEBI" id="CHEBI:30616"/>
    </ligand>
</feature>
<dbReference type="PANTHER" id="PTHR43097">
    <property type="entry name" value="GLUTAMINE-TRNA LIGASE"/>
    <property type="match status" value="1"/>
</dbReference>
<feature type="binding site" evidence="9">
    <location>
        <position position="249"/>
    </location>
    <ligand>
        <name>ATP</name>
        <dbReference type="ChEBI" id="CHEBI:30616"/>
    </ligand>
</feature>
<dbReference type="Pfam" id="PF00749">
    <property type="entry name" value="tRNA-synt_1c"/>
    <property type="match status" value="1"/>
</dbReference>
<feature type="binding site" evidence="9">
    <location>
        <position position="86"/>
    </location>
    <ligand>
        <name>L-glutamine</name>
        <dbReference type="ChEBI" id="CHEBI:58359"/>
    </ligand>
</feature>
<dbReference type="InterPro" id="IPR011035">
    <property type="entry name" value="Ribosomal_bL25/Gln-tRNA_synth"/>
</dbReference>
<gene>
    <name evidence="9" type="primary">glnS</name>
    <name evidence="15" type="ORF">GO755_26135</name>
</gene>
<dbReference type="GO" id="GO:0005829">
    <property type="term" value="C:cytosol"/>
    <property type="evidence" value="ECO:0007669"/>
    <property type="project" value="TreeGrafter"/>
</dbReference>
<dbReference type="Gene3D" id="3.40.50.620">
    <property type="entry name" value="HUPs"/>
    <property type="match status" value="1"/>
</dbReference>
<feature type="domain" description="Glutamyl/glutaminyl-tRNA synthetase class Ib catalytic" evidence="12">
    <location>
        <begin position="47"/>
        <end position="354"/>
    </location>
</feature>
<sequence length="579" mass="66139">MTEATKDSDEGVTNENSTAGGSAGSSLNFIEQIVEEDLASGKNGGRIHTRFPPEPNGYLHIGHAKSICLNFGLADKYGGQTNLRFDDTNPVTEDTEYVDSIKNDVRWLGFNWENEFYASDYFDQIYLFAETLIQKGLAYVDDSTSEEIAAQKGTPTEPGRLSQYRDRSVDENLDLFRRMKAGEYPDGAKVLRAKVDMASPNMQLRDPIIYRIKHAHHHRTGDTWCIYPMYDFAHGQSDAIEHITHSLCTLEFEVHRPLYDWFIDKLNIFPSRQIEFARLNLTYTVMSKRKLKQLVEDGHVTGWDDPRMPTIAGIRRRGYTPASIREFADRIGIAKRDNLIDVGLLEFCLREELNKTTHRVMAVLDEKPLKLVITNYELSREEIMRIENNPEDATAGERDVPFSREVYIERDDFMENPPKKFFRLFPGGMVRLKGAYIIKCDEVVKDNAGEIIELRCSYIPESRSGSDTSGINVKGTIHWVSVPHAVEAEVRLYDRLFSVENPAADEREFRELLNPNSLEVVRAFVEPALVEAARSGAQSNFQFMRKGYFILDQDSTSDRPVFNRTVTLKDGWAKELKKG</sequence>
<keyword evidence="7 9" id="KW-0030">Aminoacyl-tRNA synthetase</keyword>
<evidence type="ECO:0000256" key="1">
    <source>
        <dbReference type="ARBA" id="ARBA00005594"/>
    </source>
</evidence>
<evidence type="ECO:0000256" key="3">
    <source>
        <dbReference type="ARBA" id="ARBA00022598"/>
    </source>
</evidence>
<dbReference type="GO" id="GO:0006425">
    <property type="term" value="P:glutaminyl-tRNA aminoacylation"/>
    <property type="evidence" value="ECO:0007669"/>
    <property type="project" value="UniProtKB-UniRule"/>
</dbReference>
<reference evidence="15 16" key="1">
    <citation type="submission" date="2019-12" db="EMBL/GenBank/DDBJ databases">
        <title>Spirosoma sp. HMF4905 genome sequencing and assembly.</title>
        <authorList>
            <person name="Kang H."/>
            <person name="Cha I."/>
            <person name="Kim H."/>
            <person name="Joh K."/>
        </authorList>
    </citation>
    <scope>NUCLEOTIDE SEQUENCE [LARGE SCALE GENOMIC DNA]</scope>
    <source>
        <strain evidence="15 16">HMF4905</strain>
    </source>
</reference>
<dbReference type="GO" id="GO:0006424">
    <property type="term" value="P:glutamyl-tRNA aminoacylation"/>
    <property type="evidence" value="ECO:0007669"/>
    <property type="project" value="UniProtKB-UniRule"/>
</dbReference>
<dbReference type="InterPro" id="IPR022861">
    <property type="entry name" value="Gln_tRNA_ligase_bac"/>
</dbReference>
<feature type="region of interest" description="Disordered" evidence="11">
    <location>
        <begin position="1"/>
        <end position="24"/>
    </location>
</feature>
<dbReference type="InterPro" id="IPR014729">
    <property type="entry name" value="Rossmann-like_a/b/a_fold"/>
</dbReference>
<feature type="binding site" evidence="9">
    <location>
        <begin position="60"/>
        <end position="66"/>
    </location>
    <ligand>
        <name>ATP</name>
        <dbReference type="ChEBI" id="CHEBI:30616"/>
    </ligand>
</feature>
<feature type="short sequence motif" description="'KMSKS' region" evidence="9">
    <location>
        <begin position="285"/>
        <end position="289"/>
    </location>
</feature>
<evidence type="ECO:0000256" key="11">
    <source>
        <dbReference type="SAM" id="MobiDB-lite"/>
    </source>
</evidence>
<dbReference type="PANTHER" id="PTHR43097:SF5">
    <property type="entry name" value="GLUTAMATE--TRNA LIGASE"/>
    <property type="match status" value="1"/>
</dbReference>
<dbReference type="GO" id="GO:0005524">
    <property type="term" value="F:ATP binding"/>
    <property type="evidence" value="ECO:0007669"/>
    <property type="project" value="UniProtKB-UniRule"/>
</dbReference>
<evidence type="ECO:0000256" key="2">
    <source>
        <dbReference type="ARBA" id="ARBA00022490"/>
    </source>
</evidence>
<dbReference type="PROSITE" id="PS00178">
    <property type="entry name" value="AA_TRNA_LIGASE_I"/>
    <property type="match status" value="1"/>
</dbReference>
<comment type="subunit">
    <text evidence="9">Monomer.</text>
</comment>
<dbReference type="InterPro" id="IPR004514">
    <property type="entry name" value="Gln-tRNA-synth"/>
</dbReference>
<dbReference type="Gene3D" id="2.40.240.10">
    <property type="entry name" value="Ribosomal Protein L25, Chain P"/>
    <property type="match status" value="2"/>
</dbReference>
<dbReference type="InterPro" id="IPR050132">
    <property type="entry name" value="Gln/Glu-tRNA_Ligase"/>
</dbReference>
<comment type="catalytic activity">
    <reaction evidence="8 9">
        <text>tRNA(Gln) + L-glutamine + ATP = L-glutaminyl-tRNA(Gln) + AMP + diphosphate</text>
        <dbReference type="Rhea" id="RHEA:20121"/>
        <dbReference type="Rhea" id="RHEA-COMP:9662"/>
        <dbReference type="Rhea" id="RHEA-COMP:9681"/>
        <dbReference type="ChEBI" id="CHEBI:30616"/>
        <dbReference type="ChEBI" id="CHEBI:33019"/>
        <dbReference type="ChEBI" id="CHEBI:58359"/>
        <dbReference type="ChEBI" id="CHEBI:78442"/>
        <dbReference type="ChEBI" id="CHEBI:78521"/>
        <dbReference type="ChEBI" id="CHEBI:456215"/>
        <dbReference type="EC" id="6.1.1.18"/>
    </reaction>
</comment>
<feature type="binding site" evidence="9">
    <location>
        <begin position="278"/>
        <end position="279"/>
    </location>
    <ligand>
        <name>ATP</name>
        <dbReference type="ChEBI" id="CHEBI:30616"/>
    </ligand>
</feature>
<dbReference type="HAMAP" id="MF_00126">
    <property type="entry name" value="Gln_tRNA_synth"/>
    <property type="match status" value="1"/>
</dbReference>
<feature type="domain" description="Glutamyl/glutaminyl-tRNA synthetase class Ib anti-codon binding" evidence="13">
    <location>
        <begin position="358"/>
        <end position="458"/>
    </location>
</feature>
<accession>A0A7K1SIJ5</accession>
<comment type="caution">
    <text evidence="9">Lacks conserved residue(s) required for the propagation of feature annotation.</text>
</comment>
<dbReference type="InterPro" id="IPR049437">
    <property type="entry name" value="tRNA-synt_1c_C2"/>
</dbReference>
<feature type="domain" description="tRNA synthetases class I (E and Q) anti-codon binding" evidence="14">
    <location>
        <begin position="476"/>
        <end position="552"/>
    </location>
</feature>
<dbReference type="EMBL" id="WPIN01000011">
    <property type="protein sequence ID" value="MVM33544.1"/>
    <property type="molecule type" value="Genomic_DNA"/>
</dbReference>
<feature type="compositionally biased region" description="Polar residues" evidence="11">
    <location>
        <begin position="11"/>
        <end position="24"/>
    </location>
</feature>
<evidence type="ECO:0000259" key="12">
    <source>
        <dbReference type="Pfam" id="PF00749"/>
    </source>
</evidence>
<evidence type="ECO:0000256" key="4">
    <source>
        <dbReference type="ARBA" id="ARBA00022741"/>
    </source>
</evidence>
<evidence type="ECO:0000259" key="14">
    <source>
        <dbReference type="Pfam" id="PF20974"/>
    </source>
</evidence>
<dbReference type="Pfam" id="PF03950">
    <property type="entry name" value="tRNA-synt_1c_C"/>
    <property type="match status" value="1"/>
</dbReference>
<dbReference type="RefSeq" id="WP_157588255.1">
    <property type="nucleotide sequence ID" value="NZ_WPIN01000011.1"/>
</dbReference>
<dbReference type="InterPro" id="IPR020056">
    <property type="entry name" value="Rbsml_bL25/Gln-tRNA_synth_N"/>
</dbReference>
<dbReference type="InterPro" id="IPR000924">
    <property type="entry name" value="Glu/Gln-tRNA-synth"/>
</dbReference>
<keyword evidence="5 9" id="KW-0067">ATP-binding</keyword>
<dbReference type="CDD" id="cd00807">
    <property type="entry name" value="GlnRS_core"/>
    <property type="match status" value="1"/>
</dbReference>
<evidence type="ECO:0000256" key="9">
    <source>
        <dbReference type="HAMAP-Rule" id="MF_00126"/>
    </source>
</evidence>
<keyword evidence="4 9" id="KW-0547">Nucleotide-binding</keyword>
<evidence type="ECO:0000256" key="6">
    <source>
        <dbReference type="ARBA" id="ARBA00022917"/>
    </source>
</evidence>